<reference evidence="1" key="1">
    <citation type="journal article" date="2012" name="PLoS ONE">
        <title>Gene sets for utilization of primary and secondary nutrition supplies in the distal gut of endangered iberian lynx.</title>
        <authorList>
            <person name="Alcaide M."/>
            <person name="Messina E."/>
            <person name="Richter M."/>
            <person name="Bargiela R."/>
            <person name="Peplies J."/>
            <person name="Huws S.A."/>
            <person name="Newbold C.J."/>
            <person name="Golyshin P.N."/>
            <person name="Simon M.A."/>
            <person name="Lopez G."/>
            <person name="Yakimov M.M."/>
            <person name="Ferrer M."/>
        </authorList>
    </citation>
    <scope>NUCLEOTIDE SEQUENCE</scope>
</reference>
<sequence length="48" mass="5500">MYQLYSLCRILLPLPVPPLTVPCASVWPIQQSYVSPSSYRHSQPFQHA</sequence>
<evidence type="ECO:0000313" key="1">
    <source>
        <dbReference type="EMBL" id="EJW97814.1"/>
    </source>
</evidence>
<protein>
    <submittedName>
        <fullName evidence="1">Uncharacterized protein</fullName>
    </submittedName>
</protein>
<proteinExistence type="predicted"/>
<dbReference type="AlphaFoldDB" id="J9GEM7"/>
<name>J9GEM7_9ZZZZ</name>
<comment type="caution">
    <text evidence="1">The sequence shown here is derived from an EMBL/GenBank/DDBJ whole genome shotgun (WGS) entry which is preliminary data.</text>
</comment>
<dbReference type="EMBL" id="AMCI01004573">
    <property type="protein sequence ID" value="EJW97814.1"/>
    <property type="molecule type" value="Genomic_DNA"/>
</dbReference>
<gene>
    <name evidence="1" type="ORF">EVA_14081</name>
</gene>
<accession>J9GEM7</accession>
<organism evidence="1">
    <name type="scientific">gut metagenome</name>
    <dbReference type="NCBI Taxonomy" id="749906"/>
    <lineage>
        <taxon>unclassified sequences</taxon>
        <taxon>metagenomes</taxon>
        <taxon>organismal metagenomes</taxon>
    </lineage>
</organism>